<gene>
    <name evidence="2" type="primary">ORF213748</name>
</gene>
<name>A0A0B7BUI1_9EUPU</name>
<keyword evidence="1" id="KW-0472">Membrane</keyword>
<dbReference type="AlphaFoldDB" id="A0A0B7BUI1"/>
<proteinExistence type="predicted"/>
<protein>
    <submittedName>
        <fullName evidence="2">Uncharacterized protein</fullName>
    </submittedName>
</protein>
<keyword evidence="1" id="KW-1133">Transmembrane helix</keyword>
<sequence>ILENIVLRLYISLIIHTMGNVLYINPGNRISKFLNTQEGYTIDAEQPEIYFLSCNIPF</sequence>
<evidence type="ECO:0000256" key="1">
    <source>
        <dbReference type="SAM" id="Phobius"/>
    </source>
</evidence>
<dbReference type="EMBL" id="HACG01049994">
    <property type="protein sequence ID" value="CEK96859.1"/>
    <property type="molecule type" value="Transcribed_RNA"/>
</dbReference>
<feature type="transmembrane region" description="Helical" evidence="1">
    <location>
        <begin position="6"/>
        <end position="24"/>
    </location>
</feature>
<evidence type="ECO:0000313" key="2">
    <source>
        <dbReference type="EMBL" id="CEK96859.1"/>
    </source>
</evidence>
<keyword evidence="1" id="KW-0812">Transmembrane</keyword>
<feature type="non-terminal residue" evidence="2">
    <location>
        <position position="1"/>
    </location>
</feature>
<organism evidence="2">
    <name type="scientific">Arion vulgaris</name>
    <dbReference type="NCBI Taxonomy" id="1028688"/>
    <lineage>
        <taxon>Eukaryota</taxon>
        <taxon>Metazoa</taxon>
        <taxon>Spiralia</taxon>
        <taxon>Lophotrochozoa</taxon>
        <taxon>Mollusca</taxon>
        <taxon>Gastropoda</taxon>
        <taxon>Heterobranchia</taxon>
        <taxon>Euthyneura</taxon>
        <taxon>Panpulmonata</taxon>
        <taxon>Eupulmonata</taxon>
        <taxon>Stylommatophora</taxon>
        <taxon>Helicina</taxon>
        <taxon>Arionoidea</taxon>
        <taxon>Arionidae</taxon>
        <taxon>Arion</taxon>
    </lineage>
</organism>
<accession>A0A0B7BUI1</accession>
<reference evidence="2" key="1">
    <citation type="submission" date="2014-12" db="EMBL/GenBank/DDBJ databases">
        <title>Insight into the proteome of Arion vulgaris.</title>
        <authorList>
            <person name="Aradska J."/>
            <person name="Bulat T."/>
            <person name="Smidak R."/>
            <person name="Sarate P."/>
            <person name="Gangsoo J."/>
            <person name="Sialana F."/>
            <person name="Bilban M."/>
            <person name="Lubec G."/>
        </authorList>
    </citation>
    <scope>NUCLEOTIDE SEQUENCE</scope>
    <source>
        <tissue evidence="2">Skin</tissue>
    </source>
</reference>